<dbReference type="EC" id="2.4.1.-" evidence="12"/>
<feature type="transmembrane region" description="Helical" evidence="12">
    <location>
        <begin position="436"/>
        <end position="456"/>
    </location>
</feature>
<evidence type="ECO:0000256" key="6">
    <source>
        <dbReference type="ARBA" id="ARBA00022679"/>
    </source>
</evidence>
<keyword evidence="9 12" id="KW-1133">Transmembrane helix</keyword>
<evidence type="ECO:0000256" key="11">
    <source>
        <dbReference type="ARBA" id="ARBA00024708"/>
    </source>
</evidence>
<keyword evidence="14" id="KW-1185">Reference proteome</keyword>
<accession>A0A6A6HMM6</accession>
<keyword evidence="7 12" id="KW-0812">Transmembrane</keyword>
<keyword evidence="4" id="KW-0337">GPI-anchor biosynthesis</keyword>
<name>A0A6A6HMM6_VIRVR</name>
<dbReference type="UniPathway" id="UPA00196"/>
<feature type="transmembrane region" description="Helical" evidence="12">
    <location>
        <begin position="378"/>
        <end position="397"/>
    </location>
</feature>
<evidence type="ECO:0000313" key="13">
    <source>
        <dbReference type="EMBL" id="KAF2239394.1"/>
    </source>
</evidence>
<evidence type="ECO:0000256" key="4">
    <source>
        <dbReference type="ARBA" id="ARBA00022502"/>
    </source>
</evidence>
<evidence type="ECO:0000256" key="10">
    <source>
        <dbReference type="ARBA" id="ARBA00023136"/>
    </source>
</evidence>
<protein>
    <recommendedName>
        <fullName evidence="12">Mannosyltransferase</fullName>
        <ecNumber evidence="12">2.4.1.-</ecNumber>
    </recommendedName>
</protein>
<dbReference type="GO" id="GO:0000026">
    <property type="term" value="F:alpha-1,2-mannosyltransferase activity"/>
    <property type="evidence" value="ECO:0007669"/>
    <property type="project" value="TreeGrafter"/>
</dbReference>
<evidence type="ECO:0000256" key="7">
    <source>
        <dbReference type="ARBA" id="ARBA00022692"/>
    </source>
</evidence>
<comment type="caution">
    <text evidence="12">Lacks conserved residue(s) required for the propagation of feature annotation.</text>
</comment>
<feature type="transmembrane region" description="Helical" evidence="12">
    <location>
        <begin position="404"/>
        <end position="424"/>
    </location>
</feature>
<evidence type="ECO:0000256" key="2">
    <source>
        <dbReference type="ARBA" id="ARBA00004687"/>
    </source>
</evidence>
<feature type="transmembrane region" description="Helical" evidence="12">
    <location>
        <begin position="335"/>
        <end position="354"/>
    </location>
</feature>
<dbReference type="Proteomes" id="UP000800092">
    <property type="component" value="Unassembled WGS sequence"/>
</dbReference>
<sequence length="633" mass="72540">MSSTREDEAQENVKSSAPPRTAHAYPSYVHPEVLDAQANDVFWILVALRIANALTIGTFFQPDEYYQSLEPAWATVFGRESGAWITWEWPVQLRSSLHPLLFAIVYYLSSVLSFVIDLSPPLRAELLVAAPKVVQGVLAALTDFYTWKLNEKLYSRGSSVAWAALSLTVLSPWQWFFSTRTFSNNLETTLTIVAMYLWPWHWSSDKLENDVIDQHGLRASQKKSGKRRPLDELTKLRRALLLAACACFIRQTDALIWLCVGAFTLRKATARETTALLRESAICGSVVVVLEGLVDRWFYGTWIFPPFRFLYYNIAQNIAVFYGTSRLDYYYTEGLPLVLTTALPFAIVGVWQGLRFRSEGLPANLPGSEASAAKVSQGALRIFAIIVCILPMSLSFLSHKEVRFINPILPLLHVLAAKPFASFYDPFPVPKIGWRKLLLFTTIFVNLLIAGYAGYVHQRGVMNVTQLLRREHQQVLYDLAVAGETNATRSYNMSVGFLMPCHSTPWRSHLVHPTIEAWALTCEPPLDIPLPQRHRYTDEADQFYENPERWLDIHMAPLDSTYDKSRNVPTGQAHRRKWPDYLVFFEQLEPDMQRLDVARHYSEYWRGFNTHWHDDWRRQGDVIAWRRGKGKDA</sequence>
<dbReference type="GO" id="GO:0006506">
    <property type="term" value="P:GPI anchor biosynthetic process"/>
    <property type="evidence" value="ECO:0007669"/>
    <property type="project" value="UniProtKB-UniPathway"/>
</dbReference>
<dbReference type="OrthoDB" id="416834at2759"/>
<evidence type="ECO:0000256" key="1">
    <source>
        <dbReference type="ARBA" id="ARBA00004477"/>
    </source>
</evidence>
<organism evidence="13 14">
    <name type="scientific">Viridothelium virens</name>
    <name type="common">Speckled blister lichen</name>
    <name type="synonym">Trypethelium virens</name>
    <dbReference type="NCBI Taxonomy" id="1048519"/>
    <lineage>
        <taxon>Eukaryota</taxon>
        <taxon>Fungi</taxon>
        <taxon>Dikarya</taxon>
        <taxon>Ascomycota</taxon>
        <taxon>Pezizomycotina</taxon>
        <taxon>Dothideomycetes</taxon>
        <taxon>Dothideomycetes incertae sedis</taxon>
        <taxon>Trypetheliales</taxon>
        <taxon>Trypetheliaceae</taxon>
        <taxon>Viridothelium</taxon>
    </lineage>
</organism>
<comment type="function">
    <text evidence="11">Mannosyltransferase involved in glycosylphosphatidylinositol-anchor biosynthesis. Transfers the third mannose to Man2-GlcN-acyl-PI during GPI precursor assembly.</text>
</comment>
<evidence type="ECO:0000256" key="12">
    <source>
        <dbReference type="RuleBase" id="RU363075"/>
    </source>
</evidence>
<dbReference type="Pfam" id="PF03901">
    <property type="entry name" value="Glyco_transf_22"/>
    <property type="match status" value="1"/>
</dbReference>
<evidence type="ECO:0000256" key="8">
    <source>
        <dbReference type="ARBA" id="ARBA00022824"/>
    </source>
</evidence>
<evidence type="ECO:0000256" key="3">
    <source>
        <dbReference type="ARBA" id="ARBA00006065"/>
    </source>
</evidence>
<keyword evidence="10 12" id="KW-0472">Membrane</keyword>
<comment type="similarity">
    <text evidence="3">Belongs to the glycosyltransferase 22 family. PIGB subfamily.</text>
</comment>
<evidence type="ECO:0000313" key="14">
    <source>
        <dbReference type="Proteomes" id="UP000800092"/>
    </source>
</evidence>
<dbReference type="AlphaFoldDB" id="A0A6A6HMM6"/>
<keyword evidence="5 12" id="KW-0328">Glycosyltransferase</keyword>
<proteinExistence type="inferred from homology"/>
<reference evidence="13" key="1">
    <citation type="journal article" date="2020" name="Stud. Mycol.">
        <title>101 Dothideomycetes genomes: a test case for predicting lifestyles and emergence of pathogens.</title>
        <authorList>
            <person name="Haridas S."/>
            <person name="Albert R."/>
            <person name="Binder M."/>
            <person name="Bloem J."/>
            <person name="Labutti K."/>
            <person name="Salamov A."/>
            <person name="Andreopoulos B."/>
            <person name="Baker S."/>
            <person name="Barry K."/>
            <person name="Bills G."/>
            <person name="Bluhm B."/>
            <person name="Cannon C."/>
            <person name="Castanera R."/>
            <person name="Culley D."/>
            <person name="Daum C."/>
            <person name="Ezra D."/>
            <person name="Gonzalez J."/>
            <person name="Henrissat B."/>
            <person name="Kuo A."/>
            <person name="Liang C."/>
            <person name="Lipzen A."/>
            <person name="Lutzoni F."/>
            <person name="Magnuson J."/>
            <person name="Mondo S."/>
            <person name="Nolan M."/>
            <person name="Ohm R."/>
            <person name="Pangilinan J."/>
            <person name="Park H.-J."/>
            <person name="Ramirez L."/>
            <person name="Alfaro M."/>
            <person name="Sun H."/>
            <person name="Tritt A."/>
            <person name="Yoshinaga Y."/>
            <person name="Zwiers L.-H."/>
            <person name="Turgeon B."/>
            <person name="Goodwin S."/>
            <person name="Spatafora J."/>
            <person name="Crous P."/>
            <person name="Grigoriev I."/>
        </authorList>
    </citation>
    <scope>NUCLEOTIDE SEQUENCE</scope>
    <source>
        <strain evidence="13">Tuck. ex Michener</strain>
    </source>
</reference>
<keyword evidence="6 13" id="KW-0808">Transferase</keyword>
<comment type="pathway">
    <text evidence="2">Glycolipid biosynthesis; glycosylphosphatidylinositol-anchor biosynthesis.</text>
</comment>
<evidence type="ECO:0000256" key="9">
    <source>
        <dbReference type="ARBA" id="ARBA00022989"/>
    </source>
</evidence>
<comment type="subcellular location">
    <subcellularLocation>
        <location evidence="1 12">Endoplasmic reticulum membrane</location>
        <topology evidence="1 12">Multi-pass membrane protein</topology>
    </subcellularLocation>
</comment>
<dbReference type="GO" id="GO:0005789">
    <property type="term" value="C:endoplasmic reticulum membrane"/>
    <property type="evidence" value="ECO:0007669"/>
    <property type="project" value="UniProtKB-SubCell"/>
</dbReference>
<evidence type="ECO:0000256" key="5">
    <source>
        <dbReference type="ARBA" id="ARBA00022676"/>
    </source>
</evidence>
<keyword evidence="8 12" id="KW-0256">Endoplasmic reticulum</keyword>
<dbReference type="PANTHER" id="PTHR22760:SF4">
    <property type="entry name" value="GPI MANNOSYLTRANSFERASE 3"/>
    <property type="match status" value="1"/>
</dbReference>
<dbReference type="EMBL" id="ML991773">
    <property type="protein sequence ID" value="KAF2239394.1"/>
    <property type="molecule type" value="Genomic_DNA"/>
</dbReference>
<dbReference type="InterPro" id="IPR005599">
    <property type="entry name" value="GPI_mannosylTrfase"/>
</dbReference>
<gene>
    <name evidence="13" type="ORF">EV356DRAFT_563465</name>
</gene>
<dbReference type="PANTHER" id="PTHR22760">
    <property type="entry name" value="GLYCOSYLTRANSFERASE"/>
    <property type="match status" value="1"/>
</dbReference>